<dbReference type="Proteomes" id="UP001589683">
    <property type="component" value="Unassembled WGS sequence"/>
</dbReference>
<dbReference type="Pfam" id="PF06568">
    <property type="entry name" value="YjiS-like"/>
    <property type="match status" value="1"/>
</dbReference>
<sequence length="62" mass="6749">MSIATATRSVPLGAVTTFRLVNVFEEVKDTIISWNDARQTRNALAKLSAYQLADIGLSPAVR</sequence>
<protein>
    <submittedName>
        <fullName evidence="2">DUF1127 domain-containing protein</fullName>
    </submittedName>
</protein>
<comment type="caution">
    <text evidence="2">The sequence shown here is derived from an EMBL/GenBank/DDBJ whole genome shotgun (WGS) entry which is preliminary data.</text>
</comment>
<organism evidence="2 3">
    <name type="scientific">Pseudohalocynthiibacter aestuariivivens</name>
    <dbReference type="NCBI Taxonomy" id="1591409"/>
    <lineage>
        <taxon>Bacteria</taxon>
        <taxon>Pseudomonadati</taxon>
        <taxon>Pseudomonadota</taxon>
        <taxon>Alphaproteobacteria</taxon>
        <taxon>Rhodobacterales</taxon>
        <taxon>Paracoccaceae</taxon>
        <taxon>Pseudohalocynthiibacter</taxon>
    </lineage>
</organism>
<evidence type="ECO:0000313" key="2">
    <source>
        <dbReference type="EMBL" id="MFB9230862.1"/>
    </source>
</evidence>
<dbReference type="EMBL" id="JBHMEA010000007">
    <property type="protein sequence ID" value="MFB9230862.1"/>
    <property type="molecule type" value="Genomic_DNA"/>
</dbReference>
<proteinExistence type="predicted"/>
<dbReference type="RefSeq" id="WP_213887265.1">
    <property type="nucleotide sequence ID" value="NZ_JAGFNU010000001.1"/>
</dbReference>
<dbReference type="InterPro" id="IPR009506">
    <property type="entry name" value="YjiS-like"/>
</dbReference>
<gene>
    <name evidence="2" type="ORF">ACFFUT_03540</name>
</gene>
<evidence type="ECO:0000313" key="3">
    <source>
        <dbReference type="Proteomes" id="UP001589683"/>
    </source>
</evidence>
<keyword evidence="3" id="KW-1185">Reference proteome</keyword>
<evidence type="ECO:0000259" key="1">
    <source>
        <dbReference type="Pfam" id="PF06568"/>
    </source>
</evidence>
<accession>A0ABV5JEC6</accession>
<feature type="domain" description="YjiS-like" evidence="1">
    <location>
        <begin position="30"/>
        <end position="60"/>
    </location>
</feature>
<name>A0ABV5JEC6_9RHOB</name>
<reference evidence="2 3" key="1">
    <citation type="submission" date="2024-09" db="EMBL/GenBank/DDBJ databases">
        <authorList>
            <person name="Sun Q."/>
            <person name="Mori K."/>
        </authorList>
    </citation>
    <scope>NUCLEOTIDE SEQUENCE [LARGE SCALE GENOMIC DNA]</scope>
    <source>
        <strain evidence="2 3">CECT 8726</strain>
    </source>
</reference>